<accession>A0A6B0GEM1</accession>
<evidence type="ECO:0000256" key="1">
    <source>
        <dbReference type="SAM" id="MobiDB-lite"/>
    </source>
</evidence>
<protein>
    <submittedName>
        <fullName evidence="2">Uncharacterized protein</fullName>
    </submittedName>
</protein>
<evidence type="ECO:0000313" key="2">
    <source>
        <dbReference type="EMBL" id="MWG33164.1"/>
    </source>
</evidence>
<keyword evidence="3" id="KW-1185">Reference proteome</keyword>
<name>A0A6B0GEM1_9EURY</name>
<reference evidence="2 3" key="1">
    <citation type="submission" date="2019-12" db="EMBL/GenBank/DDBJ databases">
        <title>Halocatena pleomorpha gen. nov. sp. nov., an extremely halophilic archaeon of family Halobacteriaceae isolated from saltpan soil.</title>
        <authorList>
            <person name="Pal Y."/>
            <person name="Verma A."/>
            <person name="Krishnamurthi S."/>
            <person name="Kumar P."/>
        </authorList>
    </citation>
    <scope>NUCLEOTIDE SEQUENCE [LARGE SCALE GENOMIC DNA]</scope>
    <source>
        <strain evidence="2 3">JCM 16495</strain>
    </source>
</reference>
<comment type="caution">
    <text evidence="2">The sequence shown here is derived from an EMBL/GenBank/DDBJ whole genome shotgun (WGS) entry which is preliminary data.</text>
</comment>
<gene>
    <name evidence="2" type="ORF">GQS65_01445</name>
</gene>
<feature type="region of interest" description="Disordered" evidence="1">
    <location>
        <begin position="152"/>
        <end position="181"/>
    </location>
</feature>
<dbReference type="AlphaFoldDB" id="A0A6B0GEM1"/>
<dbReference type="EMBL" id="WSZK01000005">
    <property type="protein sequence ID" value="MWG33164.1"/>
    <property type="molecule type" value="Genomic_DNA"/>
</dbReference>
<proteinExistence type="predicted"/>
<sequence length="181" mass="18932">MRRRRREKSRRALVVLLALLALLAVGALAAFPASSFTSASVDRGTTVGVVDDTDPSAVIGLTDQAVRSGKVSEFLTLTNRVGTQISVTVVVTEQGANGGTDTTLYADGRSETNQISFTIQPGGTKSLGAETSLPDSERLTYTIEVDGTGFSGALSNRGVDVERGNGPPACTGRPSDRPDWC</sequence>
<dbReference type="Proteomes" id="UP000451471">
    <property type="component" value="Unassembled WGS sequence"/>
</dbReference>
<organism evidence="2 3">
    <name type="scientific">Halomarina oriensis</name>
    <dbReference type="NCBI Taxonomy" id="671145"/>
    <lineage>
        <taxon>Archaea</taxon>
        <taxon>Methanobacteriati</taxon>
        <taxon>Methanobacteriota</taxon>
        <taxon>Stenosarchaea group</taxon>
        <taxon>Halobacteria</taxon>
        <taxon>Halobacteriales</taxon>
        <taxon>Natronomonadaceae</taxon>
        <taxon>Halomarina</taxon>
    </lineage>
</organism>
<dbReference type="RefSeq" id="WP_158202899.1">
    <property type="nucleotide sequence ID" value="NZ_WSZK01000005.1"/>
</dbReference>
<evidence type="ECO:0000313" key="3">
    <source>
        <dbReference type="Proteomes" id="UP000451471"/>
    </source>
</evidence>